<protein>
    <submittedName>
        <fullName evidence="8">Putative membrane transport protein</fullName>
    </submittedName>
</protein>
<evidence type="ECO:0000256" key="2">
    <source>
        <dbReference type="ARBA" id="ARBA00022448"/>
    </source>
</evidence>
<evidence type="ECO:0000256" key="5">
    <source>
        <dbReference type="ARBA" id="ARBA00023136"/>
    </source>
</evidence>
<dbReference type="Gene3D" id="1.20.1720.10">
    <property type="entry name" value="Multidrug resistance protein D"/>
    <property type="match status" value="1"/>
</dbReference>
<dbReference type="EMBL" id="UHJA01000001">
    <property type="protein sequence ID" value="SUP75270.1"/>
    <property type="molecule type" value="Genomic_DNA"/>
</dbReference>
<evidence type="ECO:0000313" key="8">
    <source>
        <dbReference type="EMBL" id="SUP75270.1"/>
    </source>
</evidence>
<dbReference type="InterPro" id="IPR011701">
    <property type="entry name" value="MFS"/>
</dbReference>
<evidence type="ECO:0000256" key="3">
    <source>
        <dbReference type="ARBA" id="ARBA00022692"/>
    </source>
</evidence>
<dbReference type="AlphaFoldDB" id="A0A380PNY4"/>
<feature type="transmembrane region" description="Helical" evidence="6">
    <location>
        <begin position="237"/>
        <end position="256"/>
    </location>
</feature>
<keyword evidence="4 6" id="KW-1133">Transmembrane helix</keyword>
<organism evidence="8 9">
    <name type="scientific">Yersinia frederiksenii</name>
    <dbReference type="NCBI Taxonomy" id="29484"/>
    <lineage>
        <taxon>Bacteria</taxon>
        <taxon>Pseudomonadati</taxon>
        <taxon>Pseudomonadota</taxon>
        <taxon>Gammaproteobacteria</taxon>
        <taxon>Enterobacterales</taxon>
        <taxon>Yersiniaceae</taxon>
        <taxon>Yersinia</taxon>
    </lineage>
</organism>
<dbReference type="OrthoDB" id="2412976at2"/>
<feature type="transmembrane region" description="Helical" evidence="6">
    <location>
        <begin position="170"/>
        <end position="191"/>
    </location>
</feature>
<dbReference type="Proteomes" id="UP000254835">
    <property type="component" value="Unassembled WGS sequence"/>
</dbReference>
<evidence type="ECO:0000259" key="7">
    <source>
        <dbReference type="PROSITE" id="PS50850"/>
    </source>
</evidence>
<keyword evidence="2" id="KW-0813">Transport</keyword>
<feature type="transmembrane region" description="Helical" evidence="6">
    <location>
        <begin position="340"/>
        <end position="359"/>
    </location>
</feature>
<evidence type="ECO:0000256" key="4">
    <source>
        <dbReference type="ARBA" id="ARBA00022989"/>
    </source>
</evidence>
<dbReference type="Pfam" id="PF07690">
    <property type="entry name" value="MFS_1"/>
    <property type="match status" value="1"/>
</dbReference>
<feature type="transmembrane region" description="Helical" evidence="6">
    <location>
        <begin position="312"/>
        <end position="333"/>
    </location>
</feature>
<dbReference type="PANTHER" id="PTHR42718:SF9">
    <property type="entry name" value="MAJOR FACILITATOR SUPERFAMILY MULTIDRUG TRANSPORTER MFSC"/>
    <property type="match status" value="1"/>
</dbReference>
<gene>
    <name evidence="8" type="primary">stp_1</name>
    <name evidence="8" type="ORF">NCTC11470_00275</name>
</gene>
<feature type="transmembrane region" description="Helical" evidence="6">
    <location>
        <begin position="145"/>
        <end position="164"/>
    </location>
</feature>
<dbReference type="CDD" id="cd17321">
    <property type="entry name" value="MFS_MMR_MDR_like"/>
    <property type="match status" value="1"/>
</dbReference>
<dbReference type="GeneID" id="57907475"/>
<feature type="transmembrane region" description="Helical" evidence="6">
    <location>
        <begin position="120"/>
        <end position="138"/>
    </location>
</feature>
<feature type="transmembrane region" description="Helical" evidence="6">
    <location>
        <begin position="448"/>
        <end position="468"/>
    </location>
</feature>
<dbReference type="InterPro" id="IPR036259">
    <property type="entry name" value="MFS_trans_sf"/>
</dbReference>
<feature type="domain" description="Major facilitator superfamily (MFS) profile" evidence="7">
    <location>
        <begin position="21"/>
        <end position="472"/>
    </location>
</feature>
<feature type="transmembrane region" description="Helical" evidence="6">
    <location>
        <begin position="408"/>
        <end position="428"/>
    </location>
</feature>
<evidence type="ECO:0000256" key="1">
    <source>
        <dbReference type="ARBA" id="ARBA00004141"/>
    </source>
</evidence>
<dbReference type="GO" id="GO:0016020">
    <property type="term" value="C:membrane"/>
    <property type="evidence" value="ECO:0007669"/>
    <property type="project" value="UniProtKB-SubCell"/>
</dbReference>
<feature type="transmembrane region" description="Helical" evidence="6">
    <location>
        <begin position="212"/>
        <end position="231"/>
    </location>
</feature>
<dbReference type="PANTHER" id="PTHR42718">
    <property type="entry name" value="MAJOR FACILITATOR SUPERFAMILY MULTIDRUG TRANSPORTER MFSC"/>
    <property type="match status" value="1"/>
</dbReference>
<feature type="transmembrane region" description="Helical" evidence="6">
    <location>
        <begin position="91"/>
        <end position="114"/>
    </location>
</feature>
<dbReference type="GO" id="GO:0022857">
    <property type="term" value="F:transmembrane transporter activity"/>
    <property type="evidence" value="ECO:0007669"/>
    <property type="project" value="InterPro"/>
</dbReference>
<dbReference type="PROSITE" id="PS50850">
    <property type="entry name" value="MFS"/>
    <property type="match status" value="1"/>
</dbReference>
<feature type="transmembrane region" description="Helical" evidence="6">
    <location>
        <begin position="365"/>
        <end position="382"/>
    </location>
</feature>
<dbReference type="InterPro" id="IPR020846">
    <property type="entry name" value="MFS_dom"/>
</dbReference>
<reference evidence="8 9" key="1">
    <citation type="submission" date="2018-06" db="EMBL/GenBank/DDBJ databases">
        <authorList>
            <consortium name="Pathogen Informatics"/>
            <person name="Doyle S."/>
        </authorList>
    </citation>
    <scope>NUCLEOTIDE SEQUENCE [LARGE SCALE GENOMIC DNA]</scope>
    <source>
        <strain evidence="8 9">NCTC11470</strain>
    </source>
</reference>
<accession>A0A380PNY4</accession>
<keyword evidence="3 6" id="KW-0812">Transmembrane</keyword>
<name>A0A380PNY4_YERFR</name>
<proteinExistence type="predicted"/>
<feature type="transmembrane region" description="Helical" evidence="6">
    <location>
        <begin position="59"/>
        <end position="79"/>
    </location>
</feature>
<evidence type="ECO:0000313" key="9">
    <source>
        <dbReference type="Proteomes" id="UP000254835"/>
    </source>
</evidence>
<evidence type="ECO:0000256" key="6">
    <source>
        <dbReference type="SAM" id="Phobius"/>
    </source>
</evidence>
<feature type="transmembrane region" description="Helical" evidence="6">
    <location>
        <begin position="277"/>
        <end position="300"/>
    </location>
</feature>
<comment type="subcellular location">
    <subcellularLocation>
        <location evidence="1">Membrane</location>
        <topology evidence="1">Multi-pass membrane protein</topology>
    </subcellularLocation>
</comment>
<keyword evidence="5 6" id="KW-0472">Membrane</keyword>
<dbReference type="Gene3D" id="1.20.1250.20">
    <property type="entry name" value="MFS general substrate transporter like domains"/>
    <property type="match status" value="1"/>
</dbReference>
<dbReference type="SUPFAM" id="SSF103473">
    <property type="entry name" value="MFS general substrate transporter"/>
    <property type="match status" value="1"/>
</dbReference>
<dbReference type="RefSeq" id="WP_004706510.1">
    <property type="nucleotide sequence ID" value="NZ_CP023964.1"/>
</dbReference>
<sequence>MKIDTSSINLHRADNSSLRQKIISLSLPMLLSSLATSIANVGLPTLTQAFSASFQDVQWVVLAYLLAVTTSAISIGRLGDITDKRQLLKTGIGLFTLASLGCALAPTIGILIAARVLQGLGAATMMTLALALVSETISQEKTGRTMGMLGTVSAIGTALGPSLGGMLISGFGWSAMFLINIPLGLLALWLASRYLPKIALPPRQSQSGFDPLGMLLLGLILALYTLAMTLGQGTFDAFNFILLGGAAAGIGLFIWAEKRAAFPLIQMTMLRHSVLRNGLIMSALVTTIMMSTLIVGPFYLSSALGLPAQWVGLAMSAGPMVAALCGFPAGYWVDKLGANMMVALGLLGITISAIALAVIPPTAGVFGYVIPVCLITAGYAIFQTANNTLLIKSVGIDQRGVTAGMLNLSRNLGLITGASVMGTVFFIASAAQNTTLVTVADITRGMQFTYQVAALLALIALGIAAINLKNKPYQ</sequence>
<feature type="transmembrane region" description="Helical" evidence="6">
    <location>
        <begin position="21"/>
        <end position="39"/>
    </location>
</feature>
<dbReference type="PRINTS" id="PR01036">
    <property type="entry name" value="TCRTETB"/>
</dbReference>